<reference evidence="2" key="1">
    <citation type="submission" date="2009-07" db="EMBL/GenBank/DDBJ databases">
        <title>Complete sequence of Methylotenera mobilis JLW8.</title>
        <authorList>
            <consortium name="US DOE Joint Genome Institute"/>
            <person name="Lucas S."/>
            <person name="Copeland A."/>
            <person name="Lapidus A."/>
            <person name="Glavina del Rio T."/>
            <person name="Tice H."/>
            <person name="Bruce D."/>
            <person name="Goodwin L."/>
            <person name="Pitluck S."/>
            <person name="LaButti K.M."/>
            <person name="Clum A."/>
            <person name="Larimer F."/>
            <person name="Land M."/>
            <person name="Hauser L."/>
            <person name="Kyrpides N."/>
            <person name="Mikhailova N."/>
            <person name="Kayluzhnaya M."/>
            <person name="Chistoserdova L."/>
        </authorList>
    </citation>
    <scope>NUCLEOTIDE SEQUENCE [LARGE SCALE GENOMIC DNA]</scope>
    <source>
        <strain evidence="2">JLW8 / ATCC BAA-1282 / DSM 17540</strain>
    </source>
</reference>
<organism evidence="1 2">
    <name type="scientific">Methylotenera mobilis (strain JLW8 / ATCC BAA-1282 / DSM 17540)</name>
    <dbReference type="NCBI Taxonomy" id="583345"/>
    <lineage>
        <taxon>Bacteria</taxon>
        <taxon>Pseudomonadati</taxon>
        <taxon>Pseudomonadota</taxon>
        <taxon>Betaproteobacteria</taxon>
        <taxon>Nitrosomonadales</taxon>
        <taxon>Methylophilaceae</taxon>
        <taxon>Methylotenera</taxon>
    </lineage>
</organism>
<sequence length="96" mass="10475">MITSALAILLVLFSTLGLLVAVALVVKILRANPEEFNEARRLQGSPINVFNGNLKNSSDECGDFRIVRGLKFDAKNKKYISQSALSSEGLKAVFPH</sequence>
<keyword evidence="2" id="KW-1185">Reference proteome</keyword>
<protein>
    <submittedName>
        <fullName evidence="1">Uncharacterized protein</fullName>
    </submittedName>
</protein>
<dbReference type="EMBL" id="CP001672">
    <property type="protein sequence ID" value="ACT46990.1"/>
    <property type="molecule type" value="Genomic_DNA"/>
</dbReference>
<gene>
    <name evidence="1" type="ordered locus">Mmol_0079</name>
</gene>
<proteinExistence type="predicted"/>
<dbReference type="KEGG" id="mmb:Mmol_0079"/>
<dbReference type="Proteomes" id="UP000002742">
    <property type="component" value="Chromosome"/>
</dbReference>
<dbReference type="RefSeq" id="WP_012777447.1">
    <property type="nucleotide sequence ID" value="NC_012968.1"/>
</dbReference>
<name>C6WY94_METML</name>
<evidence type="ECO:0000313" key="1">
    <source>
        <dbReference type="EMBL" id="ACT46990.1"/>
    </source>
</evidence>
<reference evidence="1 2" key="2">
    <citation type="journal article" date="2011" name="J. Bacteriol.">
        <title>Genomes of three methylotrophs from a single niche uncover genetic and metabolic divergence of Methylophilaceae.</title>
        <authorList>
            <person name="Lapidus A."/>
            <person name="Clum A."/>
            <person name="Labutti K."/>
            <person name="Kaluzhnaya M.G."/>
            <person name="Lim S."/>
            <person name="Beck D.A."/>
            <person name="Glavina Del Rio T."/>
            <person name="Nolan M."/>
            <person name="Mavromatis K."/>
            <person name="Huntemann M."/>
            <person name="Lucas S."/>
            <person name="Lidstrom M.E."/>
            <person name="Ivanova N."/>
            <person name="Chistoserdova L."/>
        </authorList>
    </citation>
    <scope>NUCLEOTIDE SEQUENCE [LARGE SCALE GENOMIC DNA]</scope>
    <source>
        <strain evidence="2">JLW8 / ATCC BAA-1282 / DSM 17540</strain>
    </source>
</reference>
<evidence type="ECO:0000313" key="2">
    <source>
        <dbReference type="Proteomes" id="UP000002742"/>
    </source>
</evidence>
<dbReference type="HOGENOM" id="CLU_2356504_0_0_4"/>
<accession>C6WY94</accession>
<dbReference type="AlphaFoldDB" id="C6WY94"/>